<comment type="caution">
    <text evidence="1">The sequence shown here is derived from an EMBL/GenBank/DDBJ whole genome shotgun (WGS) entry which is preliminary data.</text>
</comment>
<name>A0ACB5U1M7_AMBMO</name>
<proteinExistence type="predicted"/>
<reference evidence="1" key="1">
    <citation type="submission" date="2023-04" db="EMBL/GenBank/DDBJ databases">
        <title>Ambrosiozyma monospora NBRC 10751.</title>
        <authorList>
            <person name="Ichikawa N."/>
            <person name="Sato H."/>
            <person name="Tonouchi N."/>
        </authorList>
    </citation>
    <scope>NUCLEOTIDE SEQUENCE</scope>
    <source>
        <strain evidence="1">NBRC 10751</strain>
    </source>
</reference>
<protein>
    <submittedName>
        <fullName evidence="1">Unnamed protein product</fullName>
    </submittedName>
</protein>
<evidence type="ECO:0000313" key="1">
    <source>
        <dbReference type="EMBL" id="GME99971.1"/>
    </source>
</evidence>
<gene>
    <name evidence="1" type="ORF">Amon02_001088100</name>
</gene>
<dbReference type="EMBL" id="BSXS01011215">
    <property type="protein sequence ID" value="GME99971.1"/>
    <property type="molecule type" value="Genomic_DNA"/>
</dbReference>
<organism evidence="1 2">
    <name type="scientific">Ambrosiozyma monospora</name>
    <name type="common">Yeast</name>
    <name type="synonym">Endomycopsis monosporus</name>
    <dbReference type="NCBI Taxonomy" id="43982"/>
    <lineage>
        <taxon>Eukaryota</taxon>
        <taxon>Fungi</taxon>
        <taxon>Dikarya</taxon>
        <taxon>Ascomycota</taxon>
        <taxon>Saccharomycotina</taxon>
        <taxon>Pichiomycetes</taxon>
        <taxon>Pichiales</taxon>
        <taxon>Pichiaceae</taxon>
        <taxon>Ambrosiozyma</taxon>
    </lineage>
</organism>
<sequence length="222" mass="24494">MSEQNAQFLSNWRSTRTTEGNSNSLSSSSEDNDGSIAGQAKSFFNTLGSKVKDSYNDAYNVLPLNSGDLTSNEPAEPSWFKLSKFERMICFFICILGAVGCFALGIFLAPVLALKPRKFAMLWTLGSLLFVVSFGCLQGPVSYIRHLFSKERLPFTLIFFSSVVLTLYCAAVLKSTVLTLITGVIEILSVVYYTLSYFPYGAQGFQMIFSMGLRQFSGMVGL</sequence>
<evidence type="ECO:0000313" key="2">
    <source>
        <dbReference type="Proteomes" id="UP001165064"/>
    </source>
</evidence>
<accession>A0ACB5U1M7</accession>
<dbReference type="Proteomes" id="UP001165064">
    <property type="component" value="Unassembled WGS sequence"/>
</dbReference>
<keyword evidence="2" id="KW-1185">Reference proteome</keyword>